<proteinExistence type="predicted"/>
<dbReference type="HOGENOM" id="CLU_160435_0_0_2"/>
<dbReference type="Proteomes" id="UP000027093">
    <property type="component" value="Chromosome"/>
</dbReference>
<feature type="domain" description="ArnR1-like winged helix-turn-helix" evidence="1">
    <location>
        <begin position="9"/>
        <end position="85"/>
    </location>
</feature>
<dbReference type="InterPro" id="IPR036388">
    <property type="entry name" value="WH-like_DNA-bd_sf"/>
</dbReference>
<dbReference type="AlphaFoldDB" id="A0A060HMU6"/>
<dbReference type="InterPro" id="IPR038723">
    <property type="entry name" value="ArnR1-like_HTH"/>
</dbReference>
<dbReference type="SUPFAM" id="SSF46785">
    <property type="entry name" value="Winged helix' DNA-binding domain"/>
    <property type="match status" value="1"/>
</dbReference>
<dbReference type="EMBL" id="CP007536">
    <property type="protein sequence ID" value="AIC16455.1"/>
    <property type="molecule type" value="Genomic_DNA"/>
</dbReference>
<dbReference type="GeneID" id="74947436"/>
<dbReference type="Gene3D" id="1.10.10.10">
    <property type="entry name" value="Winged helix-like DNA-binding domain superfamily/Winged helix DNA-binding domain"/>
    <property type="match status" value="1"/>
</dbReference>
<evidence type="ECO:0000259" key="1">
    <source>
        <dbReference type="Pfam" id="PF14947"/>
    </source>
</evidence>
<dbReference type="KEGG" id="nvn:NVIE_021940"/>
<dbReference type="OrthoDB" id="1242at2157"/>
<accession>A0A060HMU6</accession>
<dbReference type="RefSeq" id="WP_075055210.1">
    <property type="nucleotide sequence ID" value="NZ_CP007536.1"/>
</dbReference>
<name>A0A060HMU6_9ARCH</name>
<sequence length="113" mass="12956">MSGSPISYRDRIYIVKDIILKLIEYGELNQTALVSFCGLNLKKHKPILEELESNGLINRQESVAGKRTVTIYRPTQKGLQFCRDILEPYERMFPRRKDEKGSGPGLAMMLILI</sequence>
<gene>
    <name evidence="2" type="ORF">NVIE_021940</name>
</gene>
<reference evidence="2 3" key="1">
    <citation type="journal article" date="2014" name="Int. J. Syst. Evol. Microbiol.">
        <title>Nitrososphaera viennensis gen. nov., sp. nov., an aerobic and mesophilic, ammonia-oxidizing archaeon from soil and a member of the archaeal phylum Thaumarchaeota.</title>
        <authorList>
            <person name="Stieglmeier M."/>
            <person name="Klingl A."/>
            <person name="Alves R.J."/>
            <person name="Rittmann S.K."/>
            <person name="Melcher M."/>
            <person name="Leisch N."/>
            <person name="Schleper C."/>
        </authorList>
    </citation>
    <scope>NUCLEOTIDE SEQUENCE [LARGE SCALE GENOMIC DNA]</scope>
    <source>
        <strain evidence="2">EN76</strain>
    </source>
</reference>
<dbReference type="Pfam" id="PF14947">
    <property type="entry name" value="HTH_45"/>
    <property type="match status" value="1"/>
</dbReference>
<organism evidence="2 3">
    <name type="scientific">Nitrososphaera viennensis EN76</name>
    <dbReference type="NCBI Taxonomy" id="926571"/>
    <lineage>
        <taxon>Archaea</taxon>
        <taxon>Nitrososphaerota</taxon>
        <taxon>Nitrososphaeria</taxon>
        <taxon>Nitrososphaerales</taxon>
        <taxon>Nitrososphaeraceae</taxon>
        <taxon>Nitrososphaera</taxon>
    </lineage>
</organism>
<dbReference type="InterPro" id="IPR036390">
    <property type="entry name" value="WH_DNA-bd_sf"/>
</dbReference>
<evidence type="ECO:0000313" key="3">
    <source>
        <dbReference type="Proteomes" id="UP000027093"/>
    </source>
</evidence>
<evidence type="ECO:0000313" key="2">
    <source>
        <dbReference type="EMBL" id="AIC16455.1"/>
    </source>
</evidence>
<keyword evidence="3" id="KW-1185">Reference proteome</keyword>
<protein>
    <recommendedName>
        <fullName evidence="1">ArnR1-like winged helix-turn-helix domain-containing protein</fullName>
    </recommendedName>
</protein>